<evidence type="ECO:0000313" key="11">
    <source>
        <dbReference type="Proteomes" id="UP000801492"/>
    </source>
</evidence>
<accession>A0A8K0GB99</accession>
<evidence type="ECO:0000256" key="7">
    <source>
        <dbReference type="ARBA" id="ARBA00022691"/>
    </source>
</evidence>
<evidence type="ECO:0000256" key="6">
    <source>
        <dbReference type="ARBA" id="ARBA00022679"/>
    </source>
</evidence>
<dbReference type="Pfam" id="PF10294">
    <property type="entry name" value="Methyltransf_16"/>
    <property type="match status" value="1"/>
</dbReference>
<reference evidence="10" key="1">
    <citation type="submission" date="2019-08" db="EMBL/GenBank/DDBJ databases">
        <title>The genome of the North American firefly Photinus pyralis.</title>
        <authorList>
            <consortium name="Photinus pyralis genome working group"/>
            <person name="Fallon T.R."/>
            <person name="Sander Lower S.E."/>
            <person name="Weng J.-K."/>
        </authorList>
    </citation>
    <scope>NUCLEOTIDE SEQUENCE</scope>
    <source>
        <strain evidence="10">TRF0915ILg1</strain>
        <tissue evidence="10">Whole body</tissue>
    </source>
</reference>
<evidence type="ECO:0000256" key="2">
    <source>
        <dbReference type="ARBA" id="ARBA00004496"/>
    </source>
</evidence>
<dbReference type="SUPFAM" id="SSF53335">
    <property type="entry name" value="S-adenosyl-L-methionine-dependent methyltransferases"/>
    <property type="match status" value="1"/>
</dbReference>
<comment type="caution">
    <text evidence="10">The sequence shown here is derived from an EMBL/GenBank/DDBJ whole genome shotgun (WGS) entry which is preliminary data.</text>
</comment>
<comment type="similarity">
    <text evidence="9">Belongs to the methyltransferase superfamily. METTL18 family.</text>
</comment>
<sequence length="287" mass="32790">MFQFRFLDEESNPSKTSDSSADIAEEKWFEAKEIHPKNDFVKEISDNCVNTFKCGKNISIKHITSDAAKIFSAKVKNLPVFQAERSDSDLLTGVYEGGLKIWECTYDLANFITKQRIDLNNQTVLDLGCGSGIIGILALIKGSTVYFQDYNEEVVEFVTIPNVYLNIDITAEDNIRNKCKFYSGDWNSFLVLTADNSKNDDNKFDFIFTCETIYNINNYKKLHAVFTELLKPNGVIYLAAKTYYFGVGGGLREFEDFMIQQNVFDFSTCWKCSEGLQREILKITFKS</sequence>
<keyword evidence="5" id="KW-0489">Methyltransferase</keyword>
<dbReference type="GO" id="GO:0018064">
    <property type="term" value="F:protein-L-histidine N-tele-methyltransferase activity"/>
    <property type="evidence" value="ECO:0007669"/>
    <property type="project" value="UniProtKB-EC"/>
</dbReference>
<dbReference type="AlphaFoldDB" id="A0A8K0GB99"/>
<evidence type="ECO:0000256" key="1">
    <source>
        <dbReference type="ARBA" id="ARBA00004123"/>
    </source>
</evidence>
<dbReference type="OrthoDB" id="1723750at2759"/>
<dbReference type="PANTHER" id="PTHR14614">
    <property type="entry name" value="HEPATOCELLULAR CARCINOMA-ASSOCIATED ANTIGEN"/>
    <property type="match status" value="1"/>
</dbReference>
<dbReference type="Gene3D" id="3.40.50.150">
    <property type="entry name" value="Vaccinia Virus protein VP39"/>
    <property type="match status" value="1"/>
</dbReference>
<proteinExistence type="inferred from homology"/>
<evidence type="ECO:0000256" key="9">
    <source>
        <dbReference type="ARBA" id="ARBA00038126"/>
    </source>
</evidence>
<organism evidence="10 11">
    <name type="scientific">Ignelater luminosus</name>
    <name type="common">Cucubano</name>
    <name type="synonym">Pyrophorus luminosus</name>
    <dbReference type="NCBI Taxonomy" id="2038154"/>
    <lineage>
        <taxon>Eukaryota</taxon>
        <taxon>Metazoa</taxon>
        <taxon>Ecdysozoa</taxon>
        <taxon>Arthropoda</taxon>
        <taxon>Hexapoda</taxon>
        <taxon>Insecta</taxon>
        <taxon>Pterygota</taxon>
        <taxon>Neoptera</taxon>
        <taxon>Endopterygota</taxon>
        <taxon>Coleoptera</taxon>
        <taxon>Polyphaga</taxon>
        <taxon>Elateriformia</taxon>
        <taxon>Elateroidea</taxon>
        <taxon>Elateridae</taxon>
        <taxon>Agrypninae</taxon>
        <taxon>Pyrophorini</taxon>
        <taxon>Ignelater</taxon>
    </lineage>
</organism>
<dbReference type="GO" id="GO:0005737">
    <property type="term" value="C:cytoplasm"/>
    <property type="evidence" value="ECO:0007669"/>
    <property type="project" value="UniProtKB-SubCell"/>
</dbReference>
<evidence type="ECO:0000313" key="10">
    <source>
        <dbReference type="EMBL" id="KAF2892561.1"/>
    </source>
</evidence>
<dbReference type="EC" id="2.1.1.85" evidence="3"/>
<dbReference type="InterPro" id="IPR029063">
    <property type="entry name" value="SAM-dependent_MTases_sf"/>
</dbReference>
<dbReference type="GO" id="GO:0032259">
    <property type="term" value="P:methylation"/>
    <property type="evidence" value="ECO:0007669"/>
    <property type="project" value="UniProtKB-KW"/>
</dbReference>
<keyword evidence="8" id="KW-0539">Nucleus</keyword>
<keyword evidence="4" id="KW-0963">Cytoplasm</keyword>
<keyword evidence="7" id="KW-0949">S-adenosyl-L-methionine</keyword>
<dbReference type="EMBL" id="VTPC01008675">
    <property type="protein sequence ID" value="KAF2892561.1"/>
    <property type="molecule type" value="Genomic_DNA"/>
</dbReference>
<evidence type="ECO:0000256" key="4">
    <source>
        <dbReference type="ARBA" id="ARBA00022490"/>
    </source>
</evidence>
<dbReference type="GO" id="GO:0005634">
    <property type="term" value="C:nucleus"/>
    <property type="evidence" value="ECO:0007669"/>
    <property type="project" value="UniProtKB-SubCell"/>
</dbReference>
<dbReference type="CDD" id="cd02440">
    <property type="entry name" value="AdoMet_MTases"/>
    <property type="match status" value="1"/>
</dbReference>
<keyword evidence="6" id="KW-0808">Transferase</keyword>
<dbReference type="PANTHER" id="PTHR14614:SF39">
    <property type="entry name" value="HISTIDINE PROTEIN METHYLTRANSFERASE 1 HOMOLOG"/>
    <property type="match status" value="1"/>
</dbReference>
<evidence type="ECO:0000256" key="8">
    <source>
        <dbReference type="ARBA" id="ARBA00023242"/>
    </source>
</evidence>
<comment type="subcellular location">
    <subcellularLocation>
        <location evidence="2">Cytoplasm</location>
    </subcellularLocation>
    <subcellularLocation>
        <location evidence="1">Nucleus</location>
    </subcellularLocation>
</comment>
<dbReference type="Proteomes" id="UP000801492">
    <property type="component" value="Unassembled WGS sequence"/>
</dbReference>
<gene>
    <name evidence="10" type="ORF">ILUMI_13621</name>
</gene>
<name>A0A8K0GB99_IGNLU</name>
<dbReference type="InterPro" id="IPR019410">
    <property type="entry name" value="Methyltransf_16"/>
</dbReference>
<evidence type="ECO:0000256" key="5">
    <source>
        <dbReference type="ARBA" id="ARBA00022603"/>
    </source>
</evidence>
<keyword evidence="11" id="KW-1185">Reference proteome</keyword>
<evidence type="ECO:0000256" key="3">
    <source>
        <dbReference type="ARBA" id="ARBA00012533"/>
    </source>
</evidence>
<protein>
    <recommendedName>
        <fullName evidence="3">protein-histidine N-methyltransferase</fullName>
        <ecNumber evidence="3">2.1.1.85</ecNumber>
    </recommendedName>
</protein>